<organism evidence="1 2">
    <name type="scientific">Peronosclerospora sorghi</name>
    <dbReference type="NCBI Taxonomy" id="230839"/>
    <lineage>
        <taxon>Eukaryota</taxon>
        <taxon>Sar</taxon>
        <taxon>Stramenopiles</taxon>
        <taxon>Oomycota</taxon>
        <taxon>Peronosporomycetes</taxon>
        <taxon>Peronosporales</taxon>
        <taxon>Peronosporaceae</taxon>
        <taxon>Peronosclerospora</taxon>
    </lineage>
</organism>
<evidence type="ECO:0000313" key="2">
    <source>
        <dbReference type="Proteomes" id="UP001163321"/>
    </source>
</evidence>
<evidence type="ECO:0000313" key="1">
    <source>
        <dbReference type="EMBL" id="KAI9922403.1"/>
    </source>
</evidence>
<proteinExistence type="predicted"/>
<dbReference type="Proteomes" id="UP001163321">
    <property type="component" value="Chromosome 1"/>
</dbReference>
<keyword evidence="2" id="KW-1185">Reference proteome</keyword>
<reference evidence="1 2" key="1">
    <citation type="journal article" date="2022" name="bioRxiv">
        <title>The genome of the oomycete Peronosclerospora sorghi, a cosmopolitan pathogen of maize and sorghum, is inflated with dispersed pseudogenes.</title>
        <authorList>
            <person name="Fletcher K."/>
            <person name="Martin F."/>
            <person name="Isakeit T."/>
            <person name="Cavanaugh K."/>
            <person name="Magill C."/>
            <person name="Michelmore R."/>
        </authorList>
    </citation>
    <scope>NUCLEOTIDE SEQUENCE [LARGE SCALE GENOMIC DNA]</scope>
    <source>
        <strain evidence="1">P6</strain>
    </source>
</reference>
<sequence length="330" mass="37836">MFTHQVAVQMITGLLHVGIRKAATMTPRFGAYQHHRSLWIKVQDDQDPVRLLGRMQMIMAEDGTLKTMALKRVHEKKWEKRKRKREEQNIRRANRRENGLHVKMNNAVVMDCSSSVTYQWRASHLSKPRFDGVNLLLHSTLSGATSHILALVAAVKVPHVQNVLFEFGVQRRQLFKRQCTQSLILVFGHTKSSTSDVVRLTERNAFAHQVLGQVRGQHLFHKEAVHFVTVRGNRGQHARGYLQAVLNSSSSVENGSAESRFSRGSSRAEPVKPWLEPFSKFFLLYEYILNIKDTKVCSCHFGRNRLNSEDSTDIYGFFSHFVASQKFLPN</sequence>
<comment type="caution">
    <text evidence="1">The sequence shown here is derived from an EMBL/GenBank/DDBJ whole genome shotgun (WGS) entry which is preliminary data.</text>
</comment>
<protein>
    <submittedName>
        <fullName evidence="1">Uncharacterized protein</fullName>
    </submittedName>
</protein>
<name>A0ACC0WU13_9STRA</name>
<accession>A0ACC0WU13</accession>
<dbReference type="EMBL" id="CM047580">
    <property type="protein sequence ID" value="KAI9922403.1"/>
    <property type="molecule type" value="Genomic_DNA"/>
</dbReference>
<gene>
    <name evidence="1" type="ORF">PsorP6_002694</name>
</gene>